<dbReference type="PROSITE" id="PS50853">
    <property type="entry name" value="FN3"/>
    <property type="match status" value="2"/>
</dbReference>
<keyword evidence="1" id="KW-0732">Signal</keyword>
<dbReference type="Pfam" id="PF00149">
    <property type="entry name" value="Metallophos"/>
    <property type="match status" value="1"/>
</dbReference>
<dbReference type="Pfam" id="PF16656">
    <property type="entry name" value="Pur_ac_phosph_N"/>
    <property type="match status" value="1"/>
</dbReference>
<comment type="caution">
    <text evidence="3">The sequence shown here is derived from an EMBL/GenBank/DDBJ whole genome shotgun (WGS) entry which is preliminary data.</text>
</comment>
<dbReference type="SUPFAM" id="SSF49265">
    <property type="entry name" value="Fibronectin type III"/>
    <property type="match status" value="1"/>
</dbReference>
<dbReference type="CDD" id="cd00063">
    <property type="entry name" value="FN3"/>
    <property type="match status" value="1"/>
</dbReference>
<dbReference type="GO" id="GO:0003993">
    <property type="term" value="F:acid phosphatase activity"/>
    <property type="evidence" value="ECO:0007669"/>
    <property type="project" value="InterPro"/>
</dbReference>
<dbReference type="Gene3D" id="2.60.40.10">
    <property type="entry name" value="Immunoglobulins"/>
    <property type="match status" value="1"/>
</dbReference>
<dbReference type="InterPro" id="IPR013783">
    <property type="entry name" value="Ig-like_fold"/>
</dbReference>
<name>A0A831S0M2_9GAMM</name>
<dbReference type="InterPro" id="IPR029052">
    <property type="entry name" value="Metallo-depent_PP-like"/>
</dbReference>
<dbReference type="InterPro" id="IPR036116">
    <property type="entry name" value="FN3_sf"/>
</dbReference>
<reference evidence="3" key="1">
    <citation type="journal article" date="2020" name="mSystems">
        <title>Genome- and Community-Level Interaction Insights into Carbon Utilization and Element Cycling Functions of Hydrothermarchaeota in Hydrothermal Sediment.</title>
        <authorList>
            <person name="Zhou Z."/>
            <person name="Liu Y."/>
            <person name="Xu W."/>
            <person name="Pan J."/>
            <person name="Luo Z.H."/>
            <person name="Li M."/>
        </authorList>
    </citation>
    <scope>NUCLEOTIDE SEQUENCE [LARGE SCALE GENOMIC DNA]</scope>
    <source>
        <strain evidence="3">HyVt-458</strain>
    </source>
</reference>
<dbReference type="SUPFAM" id="SSF56300">
    <property type="entry name" value="Metallo-dependent phosphatases"/>
    <property type="match status" value="1"/>
</dbReference>
<dbReference type="InterPro" id="IPR004843">
    <property type="entry name" value="Calcineurin-like_PHP"/>
</dbReference>
<dbReference type="PANTHER" id="PTHR22953:SF153">
    <property type="entry name" value="PURPLE ACID PHOSPHATASE"/>
    <property type="match status" value="1"/>
</dbReference>
<dbReference type="GO" id="GO:0046872">
    <property type="term" value="F:metal ion binding"/>
    <property type="evidence" value="ECO:0007669"/>
    <property type="project" value="InterPro"/>
</dbReference>
<feature type="domain" description="Fibronectin type-III" evidence="2">
    <location>
        <begin position="420"/>
        <end position="509"/>
    </location>
</feature>
<dbReference type="InterPro" id="IPR039331">
    <property type="entry name" value="PAPs-like"/>
</dbReference>
<gene>
    <name evidence="3" type="ORF">ENJ12_12470</name>
</gene>
<dbReference type="SMART" id="SM00060">
    <property type="entry name" value="FN3"/>
    <property type="match status" value="2"/>
</dbReference>
<evidence type="ECO:0000256" key="1">
    <source>
        <dbReference type="ARBA" id="ARBA00022729"/>
    </source>
</evidence>
<feature type="domain" description="Fibronectin type-III" evidence="2">
    <location>
        <begin position="10"/>
        <end position="98"/>
    </location>
</feature>
<sequence>MQSAAWADTVTRGPYLQTGSDQQVTIHWRTDVDSSSRVYFGTSPSSLDHTAESPQSGTEHVVKLDGLSPFTRYYYKVQAGSTRIGDTSNTFVTTPSPGSIQPVRVWVLGDSGTADSRAAAVRDAYKNLSPATRTDVWLMLGDNAYSNGEDAEYQDAVFDMYPDFLKSTVLWPALGNHDGHTADSDTESGPYYDIFDLPRNAEAGGVASHTEAYYSFDYANIHFICLDSYETDRSTSGSMHQWLESDLSATGQPWIIVFWHHPPYSKGSHDSDTDSRMTDMRENFLPLLEQYGVDLVLSGHSHSYERSYLIDGHYGTSDTFDASTHLVDGGDGQTDGDGAYSKSGAPHKGSVYVVAGSSGQTSSMRGTHPVMIASSATLGSLVLDINDNRLDARFLTDSGSIYDHFTLLKNNGTTPAPPAAPDQLTATAGGPDRIDLSWHDNADNEDAFVLERSLDKQIWTETASLSANSTGHTDTPLSQATTYYYRVKARNPAGDSGYSNTARATTTGGCVVSNGAASITNRYYSNEHDICQAPDRVSAASNVTVGTDAWAEYVAPRIELAPGFHVLDGGRLTVRQP</sequence>
<evidence type="ECO:0000313" key="3">
    <source>
        <dbReference type="EMBL" id="HEC07663.1"/>
    </source>
</evidence>
<dbReference type="InterPro" id="IPR015914">
    <property type="entry name" value="PAPs_N"/>
</dbReference>
<organism evidence="3">
    <name type="scientific">Thiolapillus brandeum</name>
    <dbReference type="NCBI Taxonomy" id="1076588"/>
    <lineage>
        <taxon>Bacteria</taxon>
        <taxon>Pseudomonadati</taxon>
        <taxon>Pseudomonadota</taxon>
        <taxon>Gammaproteobacteria</taxon>
        <taxon>Chromatiales</taxon>
        <taxon>Sedimenticolaceae</taxon>
        <taxon>Thiolapillus</taxon>
    </lineage>
</organism>
<accession>A0A831S0M2</accession>
<protein>
    <submittedName>
        <fullName evidence="3">Metallophosphoesterase</fullName>
    </submittedName>
</protein>
<dbReference type="AlphaFoldDB" id="A0A831S0M2"/>
<proteinExistence type="predicted"/>
<evidence type="ECO:0000259" key="2">
    <source>
        <dbReference type="PROSITE" id="PS50853"/>
    </source>
</evidence>
<dbReference type="InterPro" id="IPR003961">
    <property type="entry name" value="FN3_dom"/>
</dbReference>
<dbReference type="EMBL" id="DRLF01000427">
    <property type="protein sequence ID" value="HEC07663.1"/>
    <property type="molecule type" value="Genomic_DNA"/>
</dbReference>
<dbReference type="Gene3D" id="2.60.40.380">
    <property type="entry name" value="Purple acid phosphatase-like, N-terminal"/>
    <property type="match status" value="1"/>
</dbReference>
<dbReference type="PANTHER" id="PTHR22953">
    <property type="entry name" value="ACID PHOSPHATASE RELATED"/>
    <property type="match status" value="1"/>
</dbReference>
<dbReference type="Proteomes" id="UP000886339">
    <property type="component" value="Unassembled WGS sequence"/>
</dbReference>
<dbReference type="Gene3D" id="3.60.21.10">
    <property type="match status" value="1"/>
</dbReference>